<dbReference type="Proteomes" id="UP000051017">
    <property type="component" value="Unassembled WGS sequence"/>
</dbReference>
<name>A0A0R2QJ39_9ACTN</name>
<dbReference type="EMBL" id="LIBJ01000095">
    <property type="protein sequence ID" value="KRO48349.1"/>
    <property type="molecule type" value="Genomic_DNA"/>
</dbReference>
<gene>
    <name evidence="1" type="ORF">ABR75_04290</name>
</gene>
<comment type="caution">
    <text evidence="1">The sequence shown here is derived from an EMBL/GenBank/DDBJ whole genome shotgun (WGS) entry which is preliminary data.</text>
</comment>
<sequence length="207" mass="22574">MKSTVAPLLLPVLRSRGQAEMLCAILSNPKREWTLAELAKVSGQSLPTVQREVQRAEMAELVKSRRVGRSRLVSGGVSPLQHHLAQLLMMSFGPRQVIAKEFGALSGVEKLFIFGSWAARFEGDRGFPPNDIDVLIIGNPDVGAVAEVSQKSSKMLSIDVNPTIESHTWWANKSGTGFRKQIASRPLVELEVRGVSNVETKSSGSNK</sequence>
<evidence type="ECO:0000313" key="2">
    <source>
        <dbReference type="Proteomes" id="UP000051017"/>
    </source>
</evidence>
<dbReference type="AlphaFoldDB" id="A0A0R2QJ39"/>
<dbReference type="InterPro" id="IPR036390">
    <property type="entry name" value="WH_DNA-bd_sf"/>
</dbReference>
<organism evidence="1 2">
    <name type="scientific">Acidimicrobiia bacterium BACL6 MAG-120924-bin43</name>
    <dbReference type="NCBI Taxonomy" id="1655583"/>
    <lineage>
        <taxon>Bacteria</taxon>
        <taxon>Bacillati</taxon>
        <taxon>Actinomycetota</taxon>
        <taxon>Acidimicrobiia</taxon>
        <taxon>acIV cluster</taxon>
    </lineage>
</organism>
<protein>
    <recommendedName>
        <fullName evidence="3">HTH arsR-type domain-containing protein</fullName>
    </recommendedName>
</protein>
<dbReference type="SUPFAM" id="SSF46785">
    <property type="entry name" value="Winged helix' DNA-binding domain"/>
    <property type="match status" value="1"/>
</dbReference>
<dbReference type="InterPro" id="IPR011991">
    <property type="entry name" value="ArsR-like_HTH"/>
</dbReference>
<accession>A0A0R2QJ39</accession>
<dbReference type="CDD" id="cd00090">
    <property type="entry name" value="HTH_ARSR"/>
    <property type="match status" value="1"/>
</dbReference>
<reference evidence="1 2" key="1">
    <citation type="submission" date="2015-10" db="EMBL/GenBank/DDBJ databases">
        <title>Metagenome-Assembled Genomes uncover a global brackish microbiome.</title>
        <authorList>
            <person name="Hugerth L.W."/>
            <person name="Larsson J."/>
            <person name="Alneberg J."/>
            <person name="Lindh M.V."/>
            <person name="Legrand C."/>
            <person name="Pinhassi J."/>
            <person name="Andersson A.F."/>
        </authorList>
    </citation>
    <scope>NUCLEOTIDE SEQUENCE [LARGE SCALE GENOMIC DNA]</scope>
    <source>
        <strain evidence="1">BACL6 MAG-120924-bin43</strain>
    </source>
</reference>
<evidence type="ECO:0000313" key="1">
    <source>
        <dbReference type="EMBL" id="KRO48349.1"/>
    </source>
</evidence>
<proteinExistence type="predicted"/>
<evidence type="ECO:0008006" key="3">
    <source>
        <dbReference type="Google" id="ProtNLM"/>
    </source>
</evidence>